<dbReference type="EMBL" id="CP016808">
    <property type="protein sequence ID" value="ANY69775.1"/>
    <property type="molecule type" value="Genomic_DNA"/>
</dbReference>
<evidence type="ECO:0008006" key="4">
    <source>
        <dbReference type="Google" id="ProtNLM"/>
    </source>
</evidence>
<dbReference type="InterPro" id="IPR000683">
    <property type="entry name" value="Gfo/Idh/MocA-like_OxRdtase_N"/>
</dbReference>
<dbReference type="GO" id="GO:0000166">
    <property type="term" value="F:nucleotide binding"/>
    <property type="evidence" value="ECO:0007669"/>
    <property type="project" value="InterPro"/>
</dbReference>
<evidence type="ECO:0000259" key="1">
    <source>
        <dbReference type="Pfam" id="PF01408"/>
    </source>
</evidence>
<sequence length="338" mass="37366">MKKYKIGFVGAGAVTRLHLRGYANHQDRVEVVAICDPSEAAVQERADEFGIAGRYTDLAEMLAHSGLDAAVVCTPSTIRGSIMRPLLEAGIPVFLEKPFADTFAEAQQIAELAKQLNVPVCINQNFRKHHQFDFIRDLVKSGAIGRLESIQFDSLFYRQDAGWRVHTERHALSVMAIHWFDGMRRIADAKAASIYCSAYSSEAVDCLGETDATVLMTFENGVRAHFTQSFSSPFHKNDLVVLGSEGVLSTTSNTIGLYRREPSGKPNWNPQPVHTWEHALPIEEAIFDGLNQLLVWLETGVEAENSAFDNLHTVSLLDGAYESAKNNQVVAFQEGLLG</sequence>
<dbReference type="SUPFAM" id="SSF55347">
    <property type="entry name" value="Glyceraldehyde-3-phosphate dehydrogenase-like, C-terminal domain"/>
    <property type="match status" value="1"/>
</dbReference>
<reference evidence="3" key="1">
    <citation type="submission" date="2016-08" db="EMBL/GenBank/DDBJ databases">
        <title>Complete Genome Seqeunce of Paenibacillus sp. BIHB 4019 from tea rhizoplane.</title>
        <authorList>
            <person name="Thakur R."/>
            <person name="Swarnkar M.K."/>
            <person name="Gulati A."/>
        </authorList>
    </citation>
    <scope>NUCLEOTIDE SEQUENCE [LARGE SCALE GENOMIC DNA]</scope>
    <source>
        <strain evidence="3">BIHB4019</strain>
    </source>
</reference>
<proteinExistence type="predicted"/>
<evidence type="ECO:0000259" key="2">
    <source>
        <dbReference type="Pfam" id="PF22725"/>
    </source>
</evidence>
<dbReference type="Gene3D" id="3.40.50.720">
    <property type="entry name" value="NAD(P)-binding Rossmann-like Domain"/>
    <property type="match status" value="1"/>
</dbReference>
<dbReference type="Gene3D" id="3.30.360.10">
    <property type="entry name" value="Dihydrodipicolinate Reductase, domain 2"/>
    <property type="match status" value="1"/>
</dbReference>
<dbReference type="RefSeq" id="WP_099520763.1">
    <property type="nucleotide sequence ID" value="NZ_CP016808.1"/>
</dbReference>
<dbReference type="InterPro" id="IPR051450">
    <property type="entry name" value="Gfo/Idh/MocA_Oxidoreductases"/>
</dbReference>
<dbReference type="SUPFAM" id="SSF51735">
    <property type="entry name" value="NAD(P)-binding Rossmann-fold domains"/>
    <property type="match status" value="1"/>
</dbReference>
<dbReference type="PANTHER" id="PTHR43377:SF1">
    <property type="entry name" value="BILIVERDIN REDUCTASE A"/>
    <property type="match status" value="1"/>
</dbReference>
<feature type="domain" description="Gfo/Idh/MocA-like oxidoreductase N-terminal" evidence="1">
    <location>
        <begin position="5"/>
        <end position="122"/>
    </location>
</feature>
<evidence type="ECO:0000313" key="3">
    <source>
        <dbReference type="EMBL" id="ANY69775.1"/>
    </source>
</evidence>
<dbReference type="InterPro" id="IPR036291">
    <property type="entry name" value="NAD(P)-bd_dom_sf"/>
</dbReference>
<dbReference type="AlphaFoldDB" id="A0A1B2DPZ1"/>
<feature type="domain" description="GFO/IDH/MocA-like oxidoreductase" evidence="2">
    <location>
        <begin position="135"/>
        <end position="248"/>
    </location>
</feature>
<gene>
    <name evidence="3" type="ORF">BBD42_27230</name>
</gene>
<accession>A0A1B2DPZ1</accession>
<name>A0A1B2DPZ1_9BACL</name>
<dbReference type="PANTHER" id="PTHR43377">
    <property type="entry name" value="BILIVERDIN REDUCTASE A"/>
    <property type="match status" value="1"/>
</dbReference>
<protein>
    <recommendedName>
        <fullName evidence="4">Oxidoreductase</fullName>
    </recommendedName>
</protein>
<dbReference type="Pfam" id="PF01408">
    <property type="entry name" value="GFO_IDH_MocA"/>
    <property type="match status" value="1"/>
</dbReference>
<dbReference type="Pfam" id="PF22725">
    <property type="entry name" value="GFO_IDH_MocA_C3"/>
    <property type="match status" value="1"/>
</dbReference>
<dbReference type="InterPro" id="IPR055170">
    <property type="entry name" value="GFO_IDH_MocA-like_dom"/>
</dbReference>
<organism evidence="3">
    <name type="scientific">Paenibacillus sp. BIHB 4019</name>
    <dbReference type="NCBI Taxonomy" id="1870819"/>
    <lineage>
        <taxon>Bacteria</taxon>
        <taxon>Bacillati</taxon>
        <taxon>Bacillota</taxon>
        <taxon>Bacilli</taxon>
        <taxon>Bacillales</taxon>
        <taxon>Paenibacillaceae</taxon>
        <taxon>Paenibacillus</taxon>
    </lineage>
</organism>